<keyword evidence="7" id="KW-0812">Transmembrane</keyword>
<dbReference type="Pfam" id="PF03572">
    <property type="entry name" value="Peptidase_S41"/>
    <property type="match status" value="1"/>
</dbReference>
<dbReference type="InterPro" id="IPR001478">
    <property type="entry name" value="PDZ"/>
</dbReference>
<keyword evidence="3 5" id="KW-0378">Hydrolase</keyword>
<dbReference type="CDD" id="cd06782">
    <property type="entry name" value="cpPDZ_CPP-like"/>
    <property type="match status" value="1"/>
</dbReference>
<dbReference type="Gene3D" id="2.30.42.10">
    <property type="match status" value="1"/>
</dbReference>
<dbReference type="FunFam" id="3.90.226.10:FF:000029">
    <property type="entry name" value="Peptidase, S41 family"/>
    <property type="match status" value="1"/>
</dbReference>
<evidence type="ECO:0000256" key="7">
    <source>
        <dbReference type="SAM" id="Phobius"/>
    </source>
</evidence>
<keyword evidence="4 5" id="KW-0720">Serine protease</keyword>
<evidence type="ECO:0000256" key="2">
    <source>
        <dbReference type="ARBA" id="ARBA00022670"/>
    </source>
</evidence>
<dbReference type="PANTHER" id="PTHR32060">
    <property type="entry name" value="TAIL-SPECIFIC PROTEASE"/>
    <property type="match status" value="1"/>
</dbReference>
<evidence type="ECO:0000256" key="1">
    <source>
        <dbReference type="ARBA" id="ARBA00009179"/>
    </source>
</evidence>
<dbReference type="Gene3D" id="3.30.750.44">
    <property type="match status" value="1"/>
</dbReference>
<keyword evidence="7" id="KW-0472">Membrane</keyword>
<evidence type="ECO:0000259" key="8">
    <source>
        <dbReference type="PROSITE" id="PS50106"/>
    </source>
</evidence>
<dbReference type="SUPFAM" id="SSF52096">
    <property type="entry name" value="ClpP/crotonase"/>
    <property type="match status" value="1"/>
</dbReference>
<dbReference type="InterPro" id="IPR041489">
    <property type="entry name" value="PDZ_6"/>
</dbReference>
<sequence>MTFSKRARITFLAMIILSIFSMSIFVERDLEGKVSSESDSYEDLKLFSEVLSTLQRNYVEPVKSKELMYGAVKGMLNTLDAHSAFMPPEVYREMQVDTKGEFGGLGLQIGTKENRLVVIAPIEGTPAELAGVKAGDIILKVDDKVLTKETSLMDAVNKMRGEKGTKVILTIQRDQVPNPLVFELVRDIIRIQSVKSKVLEPGIGYIRLTQFQEQTARDLSKAISSLRENNMHSLILDLRNNPGGLLTSAVEVTEQFLESGKLIVFIKGRDGKRDEYLASNSSALKEIPIIVLVNEGSASASEIVSGALQDWGRAMVVGTQTFGKGSVQTILPLSDGSALRLTTAKYYTPKGRSIQNTGIDPDILVKPILPKEVKNTPILREKDLDRHLENELRPDADKPDQVDLAPQGSSDEIIGINEPPQDKEEDAQLQKAIDLLKSWRIFKDLSPKLTAQQSVR</sequence>
<feature type="transmembrane region" description="Helical" evidence="7">
    <location>
        <begin position="7"/>
        <end position="26"/>
    </location>
</feature>
<comment type="similarity">
    <text evidence="1 5">Belongs to the peptidase S41A family.</text>
</comment>
<feature type="domain" description="PDZ" evidence="8">
    <location>
        <begin position="91"/>
        <end position="174"/>
    </location>
</feature>
<dbReference type="NCBIfam" id="TIGR00225">
    <property type="entry name" value="prc"/>
    <property type="match status" value="1"/>
</dbReference>
<evidence type="ECO:0000256" key="6">
    <source>
        <dbReference type="SAM" id="MobiDB-lite"/>
    </source>
</evidence>
<dbReference type="RefSeq" id="WP_168062270.1">
    <property type="nucleotide sequence ID" value="NZ_VTOW01000003.1"/>
</dbReference>
<evidence type="ECO:0000256" key="4">
    <source>
        <dbReference type="ARBA" id="ARBA00022825"/>
    </source>
</evidence>
<dbReference type="SUPFAM" id="SSF50156">
    <property type="entry name" value="PDZ domain-like"/>
    <property type="match status" value="1"/>
</dbReference>
<dbReference type="InterPro" id="IPR005151">
    <property type="entry name" value="Tail-specific_protease"/>
</dbReference>
<dbReference type="Pfam" id="PF22694">
    <property type="entry name" value="CtpB_N-like"/>
    <property type="match status" value="1"/>
</dbReference>
<dbReference type="GO" id="GO:0007165">
    <property type="term" value="P:signal transduction"/>
    <property type="evidence" value="ECO:0007669"/>
    <property type="project" value="TreeGrafter"/>
</dbReference>
<dbReference type="InterPro" id="IPR036034">
    <property type="entry name" value="PDZ_sf"/>
</dbReference>
<evidence type="ECO:0000256" key="3">
    <source>
        <dbReference type="ARBA" id="ARBA00022801"/>
    </source>
</evidence>
<protein>
    <submittedName>
        <fullName evidence="9">S41 family peptidase</fullName>
    </submittedName>
</protein>
<organism evidence="9 10">
    <name type="scientific">Candidatus Manganitrophus noduliformans</name>
    <dbReference type="NCBI Taxonomy" id="2606439"/>
    <lineage>
        <taxon>Bacteria</taxon>
        <taxon>Pseudomonadati</taxon>
        <taxon>Nitrospirota</taxon>
        <taxon>Nitrospiria</taxon>
        <taxon>Candidatus Troglogloeales</taxon>
        <taxon>Candidatus Manganitrophaceae</taxon>
        <taxon>Candidatus Manganitrophus</taxon>
    </lineage>
</organism>
<feature type="compositionally biased region" description="Basic and acidic residues" evidence="6">
    <location>
        <begin position="391"/>
        <end position="401"/>
    </location>
</feature>
<dbReference type="PROSITE" id="PS50106">
    <property type="entry name" value="PDZ"/>
    <property type="match status" value="1"/>
</dbReference>
<dbReference type="Gene3D" id="3.90.226.10">
    <property type="entry name" value="2-enoyl-CoA Hydratase, Chain A, domain 1"/>
    <property type="match status" value="1"/>
</dbReference>
<dbReference type="InterPro" id="IPR055210">
    <property type="entry name" value="CtpA/B_N"/>
</dbReference>
<comment type="caution">
    <text evidence="9">The sequence shown here is derived from an EMBL/GenBank/DDBJ whole genome shotgun (WGS) entry which is preliminary data.</text>
</comment>
<dbReference type="Proteomes" id="UP000534783">
    <property type="component" value="Unassembled WGS sequence"/>
</dbReference>
<gene>
    <name evidence="9" type="ORF">MNODULE_17415</name>
</gene>
<dbReference type="SMART" id="SM00245">
    <property type="entry name" value="TSPc"/>
    <property type="match status" value="1"/>
</dbReference>
<reference evidence="9 10" key="1">
    <citation type="journal article" date="2020" name="Nature">
        <title>Bacterial chemolithoautotrophy via manganese oxidation.</title>
        <authorList>
            <person name="Yu H."/>
            <person name="Leadbetter J.R."/>
        </authorList>
    </citation>
    <scope>NUCLEOTIDE SEQUENCE [LARGE SCALE GENOMIC DNA]</scope>
    <source>
        <strain evidence="9 10">Mn-1</strain>
    </source>
</reference>
<dbReference type="FunFam" id="2.30.42.10:FF:000063">
    <property type="entry name" value="Peptidase, S41 family"/>
    <property type="match status" value="1"/>
</dbReference>
<feature type="region of interest" description="Disordered" evidence="6">
    <location>
        <begin position="391"/>
        <end position="427"/>
    </location>
</feature>
<dbReference type="GO" id="GO:0006508">
    <property type="term" value="P:proteolysis"/>
    <property type="evidence" value="ECO:0007669"/>
    <property type="project" value="UniProtKB-KW"/>
</dbReference>
<dbReference type="PANTHER" id="PTHR32060:SF30">
    <property type="entry name" value="CARBOXY-TERMINAL PROCESSING PROTEASE CTPA"/>
    <property type="match status" value="1"/>
</dbReference>
<dbReference type="SMART" id="SM00228">
    <property type="entry name" value="PDZ"/>
    <property type="match status" value="1"/>
</dbReference>
<accession>A0A7X6ICD4</accession>
<evidence type="ECO:0000313" key="10">
    <source>
        <dbReference type="Proteomes" id="UP000534783"/>
    </source>
</evidence>
<keyword evidence="7" id="KW-1133">Transmembrane helix</keyword>
<dbReference type="CDD" id="cd07560">
    <property type="entry name" value="Peptidase_S41_CPP"/>
    <property type="match status" value="1"/>
</dbReference>
<dbReference type="InterPro" id="IPR004447">
    <property type="entry name" value="Peptidase_S41A"/>
</dbReference>
<dbReference type="GO" id="GO:0008236">
    <property type="term" value="F:serine-type peptidase activity"/>
    <property type="evidence" value="ECO:0007669"/>
    <property type="project" value="UniProtKB-KW"/>
</dbReference>
<dbReference type="GO" id="GO:0030288">
    <property type="term" value="C:outer membrane-bounded periplasmic space"/>
    <property type="evidence" value="ECO:0007669"/>
    <property type="project" value="TreeGrafter"/>
</dbReference>
<keyword evidence="2 5" id="KW-0645">Protease</keyword>
<evidence type="ECO:0000313" key="9">
    <source>
        <dbReference type="EMBL" id="NKE72533.1"/>
    </source>
</evidence>
<dbReference type="Pfam" id="PF17820">
    <property type="entry name" value="PDZ_6"/>
    <property type="match status" value="1"/>
</dbReference>
<dbReference type="AlphaFoldDB" id="A0A7X6ICD4"/>
<dbReference type="GO" id="GO:0004175">
    <property type="term" value="F:endopeptidase activity"/>
    <property type="evidence" value="ECO:0007669"/>
    <property type="project" value="TreeGrafter"/>
</dbReference>
<proteinExistence type="inferred from homology"/>
<dbReference type="EMBL" id="VTOW01000003">
    <property type="protein sequence ID" value="NKE72533.1"/>
    <property type="molecule type" value="Genomic_DNA"/>
</dbReference>
<evidence type="ECO:0000256" key="5">
    <source>
        <dbReference type="RuleBase" id="RU004404"/>
    </source>
</evidence>
<keyword evidence="10" id="KW-1185">Reference proteome</keyword>
<dbReference type="InterPro" id="IPR029045">
    <property type="entry name" value="ClpP/crotonase-like_dom_sf"/>
</dbReference>
<name>A0A7X6ICD4_9BACT</name>